<comment type="caution">
    <text evidence="4">The sequence shown here is derived from an EMBL/GenBank/DDBJ whole genome shotgun (WGS) entry which is preliminary data.</text>
</comment>
<keyword evidence="1" id="KW-0175">Coiled coil</keyword>
<sequence>QKVLVLENLRNQTLSRIEEESYSEYKNNLAKSGIIAKIWKSITKPKIYQIAKHQKNKAGSIKKDKASSLNILKDCTLGTKDYGIDINSTKSGNGFKSEFDFTGALKTEKLRKETLTEQTSSIFNEAANRLSKIPYEYSFLPKSDKRRQNYDEAKRAYNISKSQIIEELSGKKEIDAKREAEIMIGLNNAETTINLNQFLTTHPDAKAEIDNLNNKSAISKSIFSMGIIKERGFYAGAGFAIRHASTSLLGLGAIVPVAALSGGIFAWRRAKSQIKEESKLGRYGSNKKGNERVIGYSEINKLSDRFNRLTNKLNISEEKIRELSALQSGVDDVMEKSVIEQDLAKLRRTRDRSLELLKLTSDFTKAKLEKGLVDFGDSKNRLSNQYELYASIGKAAVQIEGRDKESEYQKKLRARIEAIGLNAGENLLNTREKAKKRFITSQIIQGVIYGGSYAAAGWIFRDYLSRAFSGSESEVNNLTNGAGETQAPNNDSSPVSEPNENIPNTQPVKPNVNNSGATISPNELTPDPLLIDSNIIEEITTPLAHFEATGDGSIWQEAERQLEGRFDKLFTELGKTDPKVAEALRTYNIDRLKDLIINNQEKYNVHSLGSEFDAHRMTKSMIQNIDWDQAFKDEFTEGDSITNTLTSEQIDSIVQNNEDIRSGVFKNVESKGEIPVISESSGEVSTQTNATSETPEIININDRINATQDQINNTEQIDNYSDVEKYIYNKGLDVEKTKELLGSYNLNDYQIMDVVDVAKESKLGVDVITQHLDFALNENLSRVESGNIIKLLERPSDNKEAFKFFESFDARRRLNMTSAEKFTFNNSSTMQTEEALKIYFKTHVSNFFKNFEVIITNDGFYIEGNRVRVHDKIPLNKLKEFLSSPSTYIHL</sequence>
<feature type="transmembrane region" description="Helical" evidence="3">
    <location>
        <begin position="248"/>
        <end position="267"/>
    </location>
</feature>
<feature type="transmembrane region" description="Helical" evidence="3">
    <location>
        <begin position="438"/>
        <end position="460"/>
    </location>
</feature>
<dbReference type="Proteomes" id="UP000229893">
    <property type="component" value="Unassembled WGS sequence"/>
</dbReference>
<feature type="non-terminal residue" evidence="4">
    <location>
        <position position="1"/>
    </location>
</feature>
<protein>
    <submittedName>
        <fullName evidence="4">Uncharacterized protein</fullName>
    </submittedName>
</protein>
<keyword evidence="3" id="KW-1133">Transmembrane helix</keyword>
<feature type="compositionally biased region" description="Polar residues" evidence="2">
    <location>
        <begin position="474"/>
        <end position="523"/>
    </location>
</feature>
<evidence type="ECO:0000256" key="2">
    <source>
        <dbReference type="SAM" id="MobiDB-lite"/>
    </source>
</evidence>
<keyword evidence="3" id="KW-0472">Membrane</keyword>
<accession>A0A2H0N7V8</accession>
<evidence type="ECO:0000313" key="5">
    <source>
        <dbReference type="Proteomes" id="UP000229893"/>
    </source>
</evidence>
<proteinExistence type="predicted"/>
<keyword evidence="3" id="KW-0812">Transmembrane</keyword>
<reference evidence="4 5" key="1">
    <citation type="submission" date="2017-09" db="EMBL/GenBank/DDBJ databases">
        <title>Depth-based differentiation of microbial function through sediment-hosted aquifers and enrichment of novel symbionts in the deep terrestrial subsurface.</title>
        <authorList>
            <person name="Probst A.J."/>
            <person name="Ladd B."/>
            <person name="Jarett J.K."/>
            <person name="Geller-Mcgrath D.E."/>
            <person name="Sieber C.M."/>
            <person name="Emerson J.B."/>
            <person name="Anantharaman K."/>
            <person name="Thomas B.C."/>
            <person name="Malmstrom R."/>
            <person name="Stieglmeier M."/>
            <person name="Klingl A."/>
            <person name="Woyke T."/>
            <person name="Ryan C.M."/>
            <person name="Banfield J.F."/>
        </authorList>
    </citation>
    <scope>NUCLEOTIDE SEQUENCE [LARGE SCALE GENOMIC DNA]</scope>
    <source>
        <strain evidence="4">CG11_big_fil_rev_8_21_14_0_20_35_14</strain>
    </source>
</reference>
<gene>
    <name evidence="4" type="ORF">COV57_01560</name>
</gene>
<name>A0A2H0N7V8_9BACT</name>
<evidence type="ECO:0000256" key="3">
    <source>
        <dbReference type="SAM" id="Phobius"/>
    </source>
</evidence>
<organism evidence="4 5">
    <name type="scientific">Candidatus Liptonbacteria bacterium CG11_big_fil_rev_8_21_14_0_20_35_14</name>
    <dbReference type="NCBI Taxonomy" id="1974634"/>
    <lineage>
        <taxon>Bacteria</taxon>
        <taxon>Candidatus Liptoniibacteriota</taxon>
    </lineage>
</organism>
<evidence type="ECO:0000256" key="1">
    <source>
        <dbReference type="SAM" id="Coils"/>
    </source>
</evidence>
<dbReference type="AlphaFoldDB" id="A0A2H0N7V8"/>
<dbReference type="EMBL" id="PCWO01000022">
    <property type="protein sequence ID" value="PIR04978.1"/>
    <property type="molecule type" value="Genomic_DNA"/>
</dbReference>
<evidence type="ECO:0000313" key="4">
    <source>
        <dbReference type="EMBL" id="PIR04978.1"/>
    </source>
</evidence>
<feature type="region of interest" description="Disordered" evidence="2">
    <location>
        <begin position="474"/>
        <end position="525"/>
    </location>
</feature>
<feature type="coiled-coil region" evidence="1">
    <location>
        <begin position="299"/>
        <end position="326"/>
    </location>
</feature>